<reference evidence="2 3" key="1">
    <citation type="journal article" date="2012" name="J. Bacteriol.">
        <title>Genome Sequence of "Candidatus Nitrosoarchaeum limnia" BG20, a Low-Salinity Ammonia-Oxidizing Archaeon from the San Francisco Bay Estuary.</title>
        <authorList>
            <person name="Mosier A.C."/>
            <person name="Allen E.E."/>
            <person name="Kim M."/>
            <person name="Ferriera S."/>
            <person name="Francis C.A."/>
        </authorList>
    </citation>
    <scope>NUCLEOTIDE SEQUENCE [LARGE SCALE GENOMIC DNA]</scope>
    <source>
        <strain evidence="2 3">BG20</strain>
    </source>
</reference>
<sequence>MLHSRLVILLYLKIQHYVQLFVQTKIVIIASVLVGLVSFAVLIGYIGQGNVRHMAIFWPERVVQTVAFEDVDGKVQIQGISGVGGDPNPYLATRVNFAYVLHVQNNGDKPHRLYIDGLDAQTDLIDPGKEFTLTIYPTKKGVYNYYDNSTKLIKLGTLEIHNVVPSDGFTGFLKDLI</sequence>
<comment type="caution">
    <text evidence="2">The sequence shown here is derived from an EMBL/GenBank/DDBJ whole genome shotgun (WGS) entry which is preliminary data.</text>
</comment>
<dbReference type="AlphaFoldDB" id="S2E1L8"/>
<evidence type="ECO:0000256" key="1">
    <source>
        <dbReference type="SAM" id="Phobius"/>
    </source>
</evidence>
<dbReference type="EMBL" id="AHJG01000257">
    <property type="protein sequence ID" value="EPA04793.1"/>
    <property type="molecule type" value="Genomic_DNA"/>
</dbReference>
<evidence type="ECO:0000313" key="2">
    <source>
        <dbReference type="EMBL" id="EPA04793.1"/>
    </source>
</evidence>
<proteinExistence type="predicted"/>
<evidence type="ECO:0000313" key="3">
    <source>
        <dbReference type="Proteomes" id="UP000014065"/>
    </source>
</evidence>
<keyword evidence="3" id="KW-1185">Reference proteome</keyword>
<accession>S2E1L8</accession>
<dbReference type="SUPFAM" id="SSF49503">
    <property type="entry name" value="Cupredoxins"/>
    <property type="match status" value="1"/>
</dbReference>
<name>S2E1L8_9ARCH</name>
<protein>
    <submittedName>
        <fullName evidence="2">Uncharacterized protein</fullName>
    </submittedName>
</protein>
<gene>
    <name evidence="2" type="ORF">BG20_I2599</name>
</gene>
<feature type="transmembrane region" description="Helical" evidence="1">
    <location>
        <begin position="20"/>
        <end position="46"/>
    </location>
</feature>
<dbReference type="InterPro" id="IPR008972">
    <property type="entry name" value="Cupredoxin"/>
</dbReference>
<keyword evidence="1" id="KW-1133">Transmembrane helix</keyword>
<keyword evidence="1" id="KW-0812">Transmembrane</keyword>
<dbReference type="Gene3D" id="2.60.40.420">
    <property type="entry name" value="Cupredoxins - blue copper proteins"/>
    <property type="match status" value="1"/>
</dbReference>
<keyword evidence="1" id="KW-0472">Membrane</keyword>
<organism evidence="2 3">
    <name type="scientific">Candidatus Nitrosarchaeum limnium BG20</name>
    <dbReference type="NCBI Taxonomy" id="859192"/>
    <lineage>
        <taxon>Archaea</taxon>
        <taxon>Nitrososphaerota</taxon>
        <taxon>Nitrososphaeria</taxon>
        <taxon>Nitrosopumilales</taxon>
        <taxon>Nitrosopumilaceae</taxon>
        <taxon>Nitrosarchaeum</taxon>
    </lineage>
</organism>
<dbReference type="Proteomes" id="UP000014065">
    <property type="component" value="Unassembled WGS sequence"/>
</dbReference>